<dbReference type="EMBL" id="LBYB01000001">
    <property type="protein sequence ID" value="KKR42737.1"/>
    <property type="molecule type" value="Genomic_DNA"/>
</dbReference>
<evidence type="ECO:0000313" key="7">
    <source>
        <dbReference type="EMBL" id="KKR42737.1"/>
    </source>
</evidence>
<feature type="domain" description="POTRA" evidence="6">
    <location>
        <begin position="61"/>
        <end position="107"/>
    </location>
</feature>
<protein>
    <recommendedName>
        <fullName evidence="6">POTRA domain-containing protein</fullName>
    </recommendedName>
</protein>
<evidence type="ECO:0000256" key="5">
    <source>
        <dbReference type="ARBA" id="ARBA00023306"/>
    </source>
</evidence>
<evidence type="ECO:0000256" key="1">
    <source>
        <dbReference type="ARBA" id="ARBA00022475"/>
    </source>
</evidence>
<accession>A0A0G0TXL5</accession>
<evidence type="ECO:0000256" key="2">
    <source>
        <dbReference type="ARBA" id="ARBA00022618"/>
    </source>
</evidence>
<dbReference type="InterPro" id="IPR013685">
    <property type="entry name" value="POTRA_FtsQ_type"/>
</dbReference>
<name>A0A0G0TXL5_9BACT</name>
<evidence type="ECO:0000259" key="6">
    <source>
        <dbReference type="Pfam" id="PF08478"/>
    </source>
</evidence>
<keyword evidence="3" id="KW-0812">Transmembrane</keyword>
<organism evidence="7 8">
    <name type="scientific">Candidatus Daviesbacteria bacterium GW2011_GWC2_40_12</name>
    <dbReference type="NCBI Taxonomy" id="1618431"/>
    <lineage>
        <taxon>Bacteria</taxon>
        <taxon>Candidatus Daviesiibacteriota</taxon>
    </lineage>
</organism>
<dbReference type="Pfam" id="PF08478">
    <property type="entry name" value="POTRA_1"/>
    <property type="match status" value="1"/>
</dbReference>
<keyword evidence="2" id="KW-0132">Cell division</keyword>
<dbReference type="AlphaFoldDB" id="A0A0G0TXL5"/>
<evidence type="ECO:0000313" key="8">
    <source>
        <dbReference type="Proteomes" id="UP000034881"/>
    </source>
</evidence>
<reference evidence="7 8" key="1">
    <citation type="journal article" date="2015" name="Nature">
        <title>rRNA introns, odd ribosomes, and small enigmatic genomes across a large radiation of phyla.</title>
        <authorList>
            <person name="Brown C.T."/>
            <person name="Hug L.A."/>
            <person name="Thomas B.C."/>
            <person name="Sharon I."/>
            <person name="Castelle C.J."/>
            <person name="Singh A."/>
            <person name="Wilkins M.J."/>
            <person name="Williams K.H."/>
            <person name="Banfield J.F."/>
        </authorList>
    </citation>
    <scope>NUCLEOTIDE SEQUENCE [LARGE SCALE GENOMIC DNA]</scope>
</reference>
<keyword evidence="5" id="KW-0131">Cell cycle</keyword>
<evidence type="ECO:0000256" key="4">
    <source>
        <dbReference type="ARBA" id="ARBA00022989"/>
    </source>
</evidence>
<comment type="caution">
    <text evidence="7">The sequence shown here is derived from an EMBL/GenBank/DDBJ whole genome shotgun (WGS) entry which is preliminary data.</text>
</comment>
<keyword evidence="4" id="KW-1133">Transmembrane helix</keyword>
<keyword evidence="1" id="KW-1003">Cell membrane</keyword>
<sequence>MWKRRRFKPKQVFQSKKIILLAIFILILIFVVSFIRAKLFIINKVDIESAQAGCADEEEFRKSSNLLGQSFFLLNPKDAENSLKSKYFCVKSTRVNKKFPDTVKLQIAGRTPFAKILILKDKEASPAAQNPEGFFIVDEEGVVFAKDDIGGIPNIYLYDPGVALGKRLNGIYSNLLVILGKVKTFGINVREGWITDSSFVIKEGDGTPRIIFALEDEIDIQIASLQLILDKAKIDSSKLEFIDLRFDKPIIRFVEKSPK</sequence>
<gene>
    <name evidence="7" type="ORF">UT77_C0001G0188</name>
</gene>
<proteinExistence type="predicted"/>
<keyword evidence="4" id="KW-0472">Membrane</keyword>
<dbReference type="Proteomes" id="UP000034881">
    <property type="component" value="Unassembled WGS sequence"/>
</dbReference>
<evidence type="ECO:0000256" key="3">
    <source>
        <dbReference type="ARBA" id="ARBA00022692"/>
    </source>
</evidence>